<evidence type="ECO:0000256" key="1">
    <source>
        <dbReference type="ARBA" id="ARBA00010634"/>
    </source>
</evidence>
<feature type="signal peptide" evidence="3">
    <location>
        <begin position="1"/>
        <end position="16"/>
    </location>
</feature>
<keyword evidence="4" id="KW-0449">Lipoprotein</keyword>
<comment type="similarity">
    <text evidence="1">Belongs to the MlaA family.</text>
</comment>
<feature type="chain" id="PRO_5004215122" evidence="3">
    <location>
        <begin position="17"/>
        <end position="290"/>
    </location>
</feature>
<evidence type="ECO:0000256" key="3">
    <source>
        <dbReference type="SAM" id="SignalP"/>
    </source>
</evidence>
<proteinExistence type="inferred from homology"/>
<dbReference type="GO" id="GO:0016020">
    <property type="term" value="C:membrane"/>
    <property type="evidence" value="ECO:0007669"/>
    <property type="project" value="InterPro"/>
</dbReference>
<dbReference type="SMR" id="Q2RYD5"/>
<dbReference type="PRINTS" id="PR01805">
    <property type="entry name" value="VACJLIPOPROT"/>
</dbReference>
<keyword evidence="5" id="KW-1185">Reference proteome</keyword>
<dbReference type="InterPro" id="IPR007428">
    <property type="entry name" value="MlaA"/>
</dbReference>
<accession>Q2RYD5</accession>
<organism evidence="4 5">
    <name type="scientific">Rhodospirillum rubrum (strain ATCC 11170 / ATH 1.1.1 / DSM 467 / LMG 4362 / NCIMB 8255 / S1)</name>
    <dbReference type="NCBI Taxonomy" id="269796"/>
    <lineage>
        <taxon>Bacteria</taxon>
        <taxon>Pseudomonadati</taxon>
        <taxon>Pseudomonadota</taxon>
        <taxon>Alphaproteobacteria</taxon>
        <taxon>Rhodospirillales</taxon>
        <taxon>Rhodospirillaceae</taxon>
        <taxon>Rhodospirillum</taxon>
    </lineage>
</organism>
<sequence length="290" mass="31414">MGGVTVLALMSLTACAGVDESSSANAASVDKGAVQFAAAEPTTDAQFAPSSQLAQAQPAQQGKTQINAGQEGAVSDPLEPWNRYVFSVNDVVYTFARPWIAPYMVLPQEGKDTVDNFLHNLTSPVILVNDLLQGEFDRAWTTTKRFAINSTTGVLGLIDVAEDYGMAKHDEDFGQTLGTYGVGDSPYLVLPLLGPSNPRDGIGRGVDTVTDPLFWVGTTAISAGRMYGTFSNEYGGHVNEMDSLRETSLDYYATMRSLYTQMRRAKVKNIETPDSEEANIDYFSHVDDPQ</sequence>
<dbReference type="AlphaFoldDB" id="Q2RYD5"/>
<dbReference type="HOGENOM" id="CLU_059326_2_1_5"/>
<dbReference type="RefSeq" id="WP_011387816.1">
    <property type="nucleotide sequence ID" value="NC_007643.1"/>
</dbReference>
<dbReference type="EnsemblBacteria" id="ABC20860">
    <property type="protein sequence ID" value="ABC20860"/>
    <property type="gene ID" value="Rru_A0055"/>
</dbReference>
<evidence type="ECO:0000313" key="5">
    <source>
        <dbReference type="Proteomes" id="UP000001929"/>
    </source>
</evidence>
<keyword evidence="2 3" id="KW-0732">Signal</keyword>
<name>Q2RYD5_RHORT</name>
<dbReference type="STRING" id="269796.Rru_A0055"/>
<dbReference type="Pfam" id="PF04333">
    <property type="entry name" value="MlaA"/>
    <property type="match status" value="1"/>
</dbReference>
<dbReference type="PANTHER" id="PTHR30035">
    <property type="entry name" value="LIPOPROTEIN VACJ-RELATED"/>
    <property type="match status" value="1"/>
</dbReference>
<protein>
    <submittedName>
        <fullName evidence="4">VacJ-like lipoprotein</fullName>
    </submittedName>
</protein>
<dbReference type="PANTHER" id="PTHR30035:SF3">
    <property type="entry name" value="INTERMEMBRANE PHOSPHOLIPID TRANSPORT SYSTEM LIPOPROTEIN MLAA"/>
    <property type="match status" value="1"/>
</dbReference>
<dbReference type="KEGG" id="rru:Rru_A0055"/>
<evidence type="ECO:0000256" key="2">
    <source>
        <dbReference type="ARBA" id="ARBA00022729"/>
    </source>
</evidence>
<dbReference type="PhylomeDB" id="Q2RYD5"/>
<gene>
    <name evidence="4" type="ordered locus">Rru_A0055</name>
</gene>
<dbReference type="eggNOG" id="COG2853">
    <property type="taxonomic scope" value="Bacteria"/>
</dbReference>
<dbReference type="Proteomes" id="UP000001929">
    <property type="component" value="Chromosome"/>
</dbReference>
<evidence type="ECO:0000313" key="4">
    <source>
        <dbReference type="EMBL" id="ABC20860.1"/>
    </source>
</evidence>
<reference evidence="4 5" key="1">
    <citation type="journal article" date="2011" name="Stand. Genomic Sci.">
        <title>Complete genome sequence of Rhodospirillum rubrum type strain (S1).</title>
        <authorList>
            <person name="Munk A.C."/>
            <person name="Copeland A."/>
            <person name="Lucas S."/>
            <person name="Lapidus A."/>
            <person name="Del Rio T.G."/>
            <person name="Barry K."/>
            <person name="Detter J.C."/>
            <person name="Hammon N."/>
            <person name="Israni S."/>
            <person name="Pitluck S."/>
            <person name="Brettin T."/>
            <person name="Bruce D."/>
            <person name="Han C."/>
            <person name="Tapia R."/>
            <person name="Gilna P."/>
            <person name="Schmutz J."/>
            <person name="Larimer F."/>
            <person name="Land M."/>
            <person name="Kyrpides N.C."/>
            <person name="Mavromatis K."/>
            <person name="Richardson P."/>
            <person name="Rohde M."/>
            <person name="Goker M."/>
            <person name="Klenk H.P."/>
            <person name="Zhang Y."/>
            <person name="Roberts G.P."/>
            <person name="Reslewic S."/>
            <person name="Schwartz D.C."/>
        </authorList>
    </citation>
    <scope>NUCLEOTIDE SEQUENCE [LARGE SCALE GENOMIC DNA]</scope>
    <source>
        <strain evidence="5">ATCC 11170 / ATH 1.1.1 / DSM 467 / LMG 4362 / NCIMB 8255 / S1</strain>
    </source>
</reference>
<dbReference type="EMBL" id="CP000230">
    <property type="protein sequence ID" value="ABC20860.1"/>
    <property type="molecule type" value="Genomic_DNA"/>
</dbReference>
<dbReference type="GO" id="GO:0120010">
    <property type="term" value="P:intermembrane phospholipid transfer"/>
    <property type="evidence" value="ECO:0007669"/>
    <property type="project" value="TreeGrafter"/>
</dbReference>
<dbReference type="PATRIC" id="fig|269796.9.peg.105"/>